<dbReference type="AlphaFoldDB" id="A0A336MYY9"/>
<gene>
    <name evidence="1" type="primary">CSON007872</name>
</gene>
<evidence type="ECO:0000313" key="1">
    <source>
        <dbReference type="EMBL" id="SSX34369.1"/>
    </source>
</evidence>
<proteinExistence type="predicted"/>
<protein>
    <submittedName>
        <fullName evidence="1">CSON007872 protein</fullName>
    </submittedName>
</protein>
<dbReference type="EMBL" id="UFQT01002963">
    <property type="protein sequence ID" value="SSX34369.1"/>
    <property type="molecule type" value="Genomic_DNA"/>
</dbReference>
<sequence>MPNILRAAFDRVSSFLIATWKYFSICVFIELASDVAAFCSHFSRQRLYISAMLNVLNIHQQEKNH</sequence>
<accession>A0A336MYY9</accession>
<dbReference type="VEuPathDB" id="VectorBase:CSON007872"/>
<name>A0A336MYY9_CULSO</name>
<reference evidence="1" key="1">
    <citation type="submission" date="2018-07" db="EMBL/GenBank/DDBJ databases">
        <authorList>
            <person name="Quirk P.G."/>
            <person name="Krulwich T.A."/>
        </authorList>
    </citation>
    <scope>NUCLEOTIDE SEQUENCE</scope>
</reference>
<organism evidence="1">
    <name type="scientific">Culicoides sonorensis</name>
    <name type="common">Biting midge</name>
    <dbReference type="NCBI Taxonomy" id="179676"/>
    <lineage>
        <taxon>Eukaryota</taxon>
        <taxon>Metazoa</taxon>
        <taxon>Ecdysozoa</taxon>
        <taxon>Arthropoda</taxon>
        <taxon>Hexapoda</taxon>
        <taxon>Insecta</taxon>
        <taxon>Pterygota</taxon>
        <taxon>Neoptera</taxon>
        <taxon>Endopterygota</taxon>
        <taxon>Diptera</taxon>
        <taxon>Nematocera</taxon>
        <taxon>Chironomoidea</taxon>
        <taxon>Ceratopogonidae</taxon>
        <taxon>Ceratopogoninae</taxon>
        <taxon>Culicoides</taxon>
        <taxon>Monoculicoides</taxon>
    </lineage>
</organism>